<dbReference type="PANTHER" id="PTHR45992:SF2">
    <property type="entry name" value="EUKARYOTIC ELONGATION FACTOR 2 KINASE"/>
    <property type="match status" value="1"/>
</dbReference>
<comment type="caution">
    <text evidence="8">The sequence shown here is derived from an EMBL/GenBank/DDBJ whole genome shotgun (WGS) entry which is preliminary data.</text>
</comment>
<organism evidence="8 9">
    <name type="scientific">Mycena sanguinolenta</name>
    <dbReference type="NCBI Taxonomy" id="230812"/>
    <lineage>
        <taxon>Eukaryota</taxon>
        <taxon>Fungi</taxon>
        <taxon>Dikarya</taxon>
        <taxon>Basidiomycota</taxon>
        <taxon>Agaricomycotina</taxon>
        <taxon>Agaricomycetes</taxon>
        <taxon>Agaricomycetidae</taxon>
        <taxon>Agaricales</taxon>
        <taxon>Marasmiineae</taxon>
        <taxon>Mycenaceae</taxon>
        <taxon>Mycena</taxon>
    </lineage>
</organism>
<keyword evidence="2" id="KW-0808">Transferase</keyword>
<dbReference type="SMART" id="SM00811">
    <property type="entry name" value="Alpha_kinase"/>
    <property type="match status" value="1"/>
</dbReference>
<feature type="domain" description="Alpha-type protein kinase" evidence="7">
    <location>
        <begin position="336"/>
        <end position="584"/>
    </location>
</feature>
<evidence type="ECO:0000256" key="6">
    <source>
        <dbReference type="SAM" id="MobiDB-lite"/>
    </source>
</evidence>
<evidence type="ECO:0000313" key="8">
    <source>
        <dbReference type="EMBL" id="KAF7368008.1"/>
    </source>
</evidence>
<reference evidence="8" key="1">
    <citation type="submission" date="2020-05" db="EMBL/GenBank/DDBJ databases">
        <title>Mycena genomes resolve the evolution of fungal bioluminescence.</title>
        <authorList>
            <person name="Tsai I.J."/>
        </authorList>
    </citation>
    <scope>NUCLEOTIDE SEQUENCE</scope>
    <source>
        <strain evidence="8">160909Yilan</strain>
    </source>
</reference>
<keyword evidence="9" id="KW-1185">Reference proteome</keyword>
<dbReference type="GO" id="GO:0004674">
    <property type="term" value="F:protein serine/threonine kinase activity"/>
    <property type="evidence" value="ECO:0007669"/>
    <property type="project" value="UniProtKB-KW"/>
</dbReference>
<dbReference type="EMBL" id="JACAZH010000005">
    <property type="protein sequence ID" value="KAF7368008.1"/>
    <property type="molecule type" value="Genomic_DNA"/>
</dbReference>
<dbReference type="InterPro" id="IPR051852">
    <property type="entry name" value="Alpha-type_PK"/>
</dbReference>
<dbReference type="InterPro" id="IPR004166">
    <property type="entry name" value="a-kinase_dom"/>
</dbReference>
<dbReference type="GO" id="GO:1903013">
    <property type="term" value="P:response to differentiation-inducing factor 1"/>
    <property type="evidence" value="ECO:0007669"/>
    <property type="project" value="TreeGrafter"/>
</dbReference>
<feature type="compositionally biased region" description="Low complexity" evidence="6">
    <location>
        <begin position="267"/>
        <end position="280"/>
    </location>
</feature>
<dbReference type="PROSITE" id="PS51158">
    <property type="entry name" value="ALPHA_KINASE"/>
    <property type="match status" value="1"/>
</dbReference>
<dbReference type="InterPro" id="IPR011009">
    <property type="entry name" value="Kinase-like_dom_sf"/>
</dbReference>
<evidence type="ECO:0000256" key="2">
    <source>
        <dbReference type="ARBA" id="ARBA00022679"/>
    </source>
</evidence>
<proteinExistence type="predicted"/>
<evidence type="ECO:0000259" key="7">
    <source>
        <dbReference type="PROSITE" id="PS51158"/>
    </source>
</evidence>
<sequence length="591" mass="65592">MSQTLIENPHSQCCTENPGEGCGLAFPGKTAPGLCQKCSLLDTLDTTSEKYQAALKYLQCMTCGVAWQRLPFTNQCGACHQKVLAAAGLVNHSVDTASQSRSHAFQIRTHRPPKQNALANAPVTPTIPLNTAALDQFRNVGYNEADCIKVYAEPRLVNKIDASLGTTSRSYSPETSMEEIKSDLLKGWNIAWLKKHVYPLRPENAELRFHGNQNILEDTEHLPVLDFYQAHKNAGNHDAYFSKMPKHATAMKGKVLALELWMESSEEPTPSSSSKAVKGSAAKKRKSGKENDDNISKRPRVSGNIETTFERRLPGPDPAKSTEIDVIMAEVKVDEESGAIETVWPSKETAVVKKALIADDIFKSGKMKHCYKLSIGNDHYVAKRFYEIGRGQDEVTMAENATNLQLDVFRCEMARWFLKNFRQAADDINLEIAKNFEITQVLLVQEIVGDEKHPSPASGVAREVFEAHPDDMIVWMLEPLRNAAVTHYTGTMEHPAGVGQLAHTLSAFVHFAFQESRGGIIFADIQASHGRLTNKTMGMLIFDLMTHTEEEDSGVGDHGPQGIERWRDQHDCNVFCKRLELAAGESDNENA</sequence>
<evidence type="ECO:0000256" key="3">
    <source>
        <dbReference type="ARBA" id="ARBA00022741"/>
    </source>
</evidence>
<dbReference type="Pfam" id="PF02816">
    <property type="entry name" value="Alpha_kinase"/>
    <property type="match status" value="1"/>
</dbReference>
<dbReference type="SUPFAM" id="SSF56112">
    <property type="entry name" value="Protein kinase-like (PK-like)"/>
    <property type="match status" value="1"/>
</dbReference>
<keyword evidence="3" id="KW-0547">Nucleotide-binding</keyword>
<dbReference type="GO" id="GO:0031037">
    <property type="term" value="P:myosin II filament disassembly"/>
    <property type="evidence" value="ECO:0007669"/>
    <property type="project" value="TreeGrafter"/>
</dbReference>
<dbReference type="OrthoDB" id="2744370at2759"/>
<keyword evidence="4 8" id="KW-0418">Kinase</keyword>
<evidence type="ECO:0000256" key="5">
    <source>
        <dbReference type="ARBA" id="ARBA00022840"/>
    </source>
</evidence>
<feature type="region of interest" description="Disordered" evidence="6">
    <location>
        <begin position="265"/>
        <end position="321"/>
    </location>
</feature>
<keyword evidence="1" id="KW-0723">Serine/threonine-protein kinase</keyword>
<evidence type="ECO:0000313" key="9">
    <source>
        <dbReference type="Proteomes" id="UP000623467"/>
    </source>
</evidence>
<evidence type="ECO:0000256" key="4">
    <source>
        <dbReference type="ARBA" id="ARBA00022777"/>
    </source>
</evidence>
<dbReference type="CDD" id="cd04515">
    <property type="entry name" value="Alpha_kinase"/>
    <property type="match status" value="1"/>
</dbReference>
<dbReference type="Proteomes" id="UP000623467">
    <property type="component" value="Unassembled WGS sequence"/>
</dbReference>
<dbReference type="PANTHER" id="PTHR45992">
    <property type="entry name" value="EUKARYOTIC ELONGATION FACTOR 2 KINASE-RELATED"/>
    <property type="match status" value="1"/>
</dbReference>
<accession>A0A8H7DDE5</accession>
<dbReference type="Gene3D" id="3.20.200.10">
    <property type="entry name" value="MHCK/EF2 kinase"/>
    <property type="match status" value="1"/>
</dbReference>
<gene>
    <name evidence="8" type="ORF">MSAN_00866600</name>
</gene>
<evidence type="ECO:0000256" key="1">
    <source>
        <dbReference type="ARBA" id="ARBA00022527"/>
    </source>
</evidence>
<keyword evidence="5" id="KW-0067">ATP-binding</keyword>
<name>A0A8H7DDE5_9AGAR</name>
<protein>
    <submittedName>
        <fullName evidence="8">Kinase-like protein</fullName>
    </submittedName>
</protein>
<dbReference type="GO" id="GO:0005524">
    <property type="term" value="F:ATP binding"/>
    <property type="evidence" value="ECO:0007669"/>
    <property type="project" value="UniProtKB-KW"/>
</dbReference>
<dbReference type="AlphaFoldDB" id="A0A8H7DDE5"/>